<proteinExistence type="predicted"/>
<keyword evidence="2" id="KW-1185">Reference proteome</keyword>
<protein>
    <submittedName>
        <fullName evidence="1">Uncharacterized protein</fullName>
    </submittedName>
</protein>
<dbReference type="Proteomes" id="UP001189429">
    <property type="component" value="Unassembled WGS sequence"/>
</dbReference>
<evidence type="ECO:0000313" key="1">
    <source>
        <dbReference type="EMBL" id="CAK0883122.1"/>
    </source>
</evidence>
<accession>A0ABN9WA57</accession>
<organism evidence="1 2">
    <name type="scientific">Prorocentrum cordatum</name>
    <dbReference type="NCBI Taxonomy" id="2364126"/>
    <lineage>
        <taxon>Eukaryota</taxon>
        <taxon>Sar</taxon>
        <taxon>Alveolata</taxon>
        <taxon>Dinophyceae</taxon>
        <taxon>Prorocentrales</taxon>
        <taxon>Prorocentraceae</taxon>
        <taxon>Prorocentrum</taxon>
    </lineage>
</organism>
<name>A0ABN9WA57_9DINO</name>
<sequence length="87" mass="9355">MPSVIKHLCSAPQPGWFGVPWAPLSPRPRWAERRAARRAGYFSAGRRLAWGAPPAAATAARRRKARAAFEIAGGWKGGGPQPRAPLS</sequence>
<dbReference type="EMBL" id="CAUYUJ010018377">
    <property type="protein sequence ID" value="CAK0883122.1"/>
    <property type="molecule type" value="Genomic_DNA"/>
</dbReference>
<gene>
    <name evidence="1" type="ORF">PCOR1329_LOCUS65403</name>
</gene>
<reference evidence="1" key="1">
    <citation type="submission" date="2023-10" db="EMBL/GenBank/DDBJ databases">
        <authorList>
            <person name="Chen Y."/>
            <person name="Shah S."/>
            <person name="Dougan E. K."/>
            <person name="Thang M."/>
            <person name="Chan C."/>
        </authorList>
    </citation>
    <scope>NUCLEOTIDE SEQUENCE [LARGE SCALE GENOMIC DNA]</scope>
</reference>
<evidence type="ECO:0000313" key="2">
    <source>
        <dbReference type="Proteomes" id="UP001189429"/>
    </source>
</evidence>
<comment type="caution">
    <text evidence="1">The sequence shown here is derived from an EMBL/GenBank/DDBJ whole genome shotgun (WGS) entry which is preliminary data.</text>
</comment>